<sequence>MVLVVVLLGWWHHGVLADSGVAQRLGMEAQEVASQSLLQLSRSGALSRRLAQLSSDLAQAAEIHSELGNGTSKSLEALQEELEVLRSHAILVDVAAVEKLRSGVAQCNADLEGAFQGKRGVNSLEAAAQQAEGRHDACRTTATEPESEGKSYYNGYGPGRQQRFWRRRWRFGWRRRKRRWGYGSLVESEASREDETSSWKRRRRTSCDDLQHELESAFCQYRARLTETCGELEACSLRLGQRLADGADEALLEKAEVWRTRVLNAEAAAQCFLESFSSSTDPSGCENVVANTSNLDLPFPGLAACDTSAVATFPCQEEWMQQYYTRKPWYGPSATLAACRACQI</sequence>
<gene>
    <name evidence="3" type="ORF">AK812_SmicGene360</name>
</gene>
<feature type="chain" id="PRO_5012751176" evidence="2">
    <location>
        <begin position="18"/>
        <end position="344"/>
    </location>
</feature>
<evidence type="ECO:0000313" key="3">
    <source>
        <dbReference type="EMBL" id="OLQ15361.1"/>
    </source>
</evidence>
<feature type="region of interest" description="Disordered" evidence="1">
    <location>
        <begin position="132"/>
        <end position="153"/>
    </location>
</feature>
<evidence type="ECO:0000313" key="4">
    <source>
        <dbReference type="Proteomes" id="UP000186817"/>
    </source>
</evidence>
<dbReference type="AlphaFoldDB" id="A0A1Q9F6R8"/>
<organism evidence="3 4">
    <name type="scientific">Symbiodinium microadriaticum</name>
    <name type="common">Dinoflagellate</name>
    <name type="synonym">Zooxanthella microadriatica</name>
    <dbReference type="NCBI Taxonomy" id="2951"/>
    <lineage>
        <taxon>Eukaryota</taxon>
        <taxon>Sar</taxon>
        <taxon>Alveolata</taxon>
        <taxon>Dinophyceae</taxon>
        <taxon>Suessiales</taxon>
        <taxon>Symbiodiniaceae</taxon>
        <taxon>Symbiodinium</taxon>
    </lineage>
</organism>
<dbReference type="OrthoDB" id="426881at2759"/>
<proteinExistence type="predicted"/>
<protein>
    <submittedName>
        <fullName evidence="3">Uncharacterized protein</fullName>
    </submittedName>
</protein>
<name>A0A1Q9F6R8_SYMMI</name>
<keyword evidence="2" id="KW-0732">Signal</keyword>
<dbReference type="Proteomes" id="UP000186817">
    <property type="component" value="Unassembled WGS sequence"/>
</dbReference>
<keyword evidence="4" id="KW-1185">Reference proteome</keyword>
<evidence type="ECO:0000256" key="1">
    <source>
        <dbReference type="SAM" id="MobiDB-lite"/>
    </source>
</evidence>
<dbReference type="EMBL" id="LSRX01000004">
    <property type="protein sequence ID" value="OLQ15361.1"/>
    <property type="molecule type" value="Genomic_DNA"/>
</dbReference>
<accession>A0A1Q9F6R8</accession>
<comment type="caution">
    <text evidence="3">The sequence shown here is derived from an EMBL/GenBank/DDBJ whole genome shotgun (WGS) entry which is preliminary data.</text>
</comment>
<feature type="signal peptide" evidence="2">
    <location>
        <begin position="1"/>
        <end position="17"/>
    </location>
</feature>
<reference evidence="3 4" key="1">
    <citation type="submission" date="2016-02" db="EMBL/GenBank/DDBJ databases">
        <title>Genome analysis of coral dinoflagellate symbionts highlights evolutionary adaptations to a symbiotic lifestyle.</title>
        <authorList>
            <person name="Aranda M."/>
            <person name="Li Y."/>
            <person name="Liew Y.J."/>
            <person name="Baumgarten S."/>
            <person name="Simakov O."/>
            <person name="Wilson M."/>
            <person name="Piel J."/>
            <person name="Ashoor H."/>
            <person name="Bougouffa S."/>
            <person name="Bajic V.B."/>
            <person name="Ryu T."/>
            <person name="Ravasi T."/>
            <person name="Bayer T."/>
            <person name="Micklem G."/>
            <person name="Kim H."/>
            <person name="Bhak J."/>
            <person name="Lajeunesse T.C."/>
            <person name="Voolstra C.R."/>
        </authorList>
    </citation>
    <scope>NUCLEOTIDE SEQUENCE [LARGE SCALE GENOMIC DNA]</scope>
    <source>
        <strain evidence="3 4">CCMP2467</strain>
    </source>
</reference>
<evidence type="ECO:0000256" key="2">
    <source>
        <dbReference type="SAM" id="SignalP"/>
    </source>
</evidence>